<dbReference type="RefSeq" id="WP_194676257.1">
    <property type="nucleotide sequence ID" value="NZ_JADKRP010000006.1"/>
</dbReference>
<dbReference type="Proteomes" id="UP000634579">
    <property type="component" value="Unassembled WGS sequence"/>
</dbReference>
<accession>A0A8I0SD96</accession>
<reference evidence="1 2" key="1">
    <citation type="submission" date="2020-10" db="EMBL/GenBank/DDBJ databases">
        <title>Draft genome sequences of plant-associated actinobacteria.</title>
        <authorList>
            <person name="Tarlachkov S.V."/>
            <person name="Starodumova I.P."/>
            <person name="Dorofeeva L.V."/>
            <person name="Prisyazhnaya N.V."/>
            <person name="Roubtsova T.V."/>
            <person name="Chizhov V.N."/>
            <person name="Nadler S.A."/>
            <person name="Subbotin S.A."/>
            <person name="Evtushenko L.I."/>
        </authorList>
    </citation>
    <scope>NUCLEOTIDE SEQUENCE [LARGE SCALE GENOMIC DNA]</scope>
    <source>
        <strain evidence="1 2">VKM Ac-2886</strain>
    </source>
</reference>
<protein>
    <submittedName>
        <fullName evidence="1">Uncharacterized protein</fullName>
    </submittedName>
</protein>
<name>A0A8I0SD96_9MICO</name>
<sequence>MIARAVANDLRNIGDVETVSMRALIGCGRYEPPVHGRHRPITVALTHEGDVAGR</sequence>
<evidence type="ECO:0000313" key="1">
    <source>
        <dbReference type="EMBL" id="MBF4632666.1"/>
    </source>
</evidence>
<proteinExistence type="predicted"/>
<organism evidence="1 2">
    <name type="scientific">Clavibacter phaseoli</name>
    <dbReference type="NCBI Taxonomy" id="1734031"/>
    <lineage>
        <taxon>Bacteria</taxon>
        <taxon>Bacillati</taxon>
        <taxon>Actinomycetota</taxon>
        <taxon>Actinomycetes</taxon>
        <taxon>Micrococcales</taxon>
        <taxon>Microbacteriaceae</taxon>
        <taxon>Clavibacter</taxon>
    </lineage>
</organism>
<dbReference type="AlphaFoldDB" id="A0A8I0SD96"/>
<gene>
    <name evidence="1" type="ORF">ITJ42_15710</name>
</gene>
<comment type="caution">
    <text evidence="1">The sequence shown here is derived from an EMBL/GenBank/DDBJ whole genome shotgun (WGS) entry which is preliminary data.</text>
</comment>
<dbReference type="EMBL" id="JADKRP010000006">
    <property type="protein sequence ID" value="MBF4632666.1"/>
    <property type="molecule type" value="Genomic_DNA"/>
</dbReference>
<evidence type="ECO:0000313" key="2">
    <source>
        <dbReference type="Proteomes" id="UP000634579"/>
    </source>
</evidence>
<keyword evidence="2" id="KW-1185">Reference proteome</keyword>